<sequence>MDDDWLSTGSAAEILGVSRQHIVDLCDRGDLPSIKVGTHRRIRRDSLARLIAPQLTRNQEKSLWLHRAVLGALMMEPAVVLQSARDNIARWKCAHRPDGKSVHYLDQWSAVIEGGVDQVAAVLTGTDELSCELRQNSPFASVLTDEQRQQVLRSFQQHWRQDHSGERAA</sequence>
<dbReference type="InterPro" id="IPR009061">
    <property type="entry name" value="DNA-bd_dom_put_sf"/>
</dbReference>
<dbReference type="InterPro" id="IPR041657">
    <property type="entry name" value="HTH_17"/>
</dbReference>
<evidence type="ECO:0000259" key="1">
    <source>
        <dbReference type="Pfam" id="PF12728"/>
    </source>
</evidence>
<gene>
    <name evidence="2" type="ORF">C8E99_2653</name>
</gene>
<proteinExistence type="predicted"/>
<dbReference type="AlphaFoldDB" id="A0A3D9LH66"/>
<feature type="domain" description="Helix-turn-helix" evidence="1">
    <location>
        <begin position="5"/>
        <end position="52"/>
    </location>
</feature>
<dbReference type="GO" id="GO:0003677">
    <property type="term" value="F:DNA binding"/>
    <property type="evidence" value="ECO:0007669"/>
    <property type="project" value="InterPro"/>
</dbReference>
<dbReference type="NCBIfam" id="TIGR01764">
    <property type="entry name" value="excise"/>
    <property type="match status" value="1"/>
</dbReference>
<name>A0A3D9LH66_9MICC</name>
<reference evidence="2 3" key="1">
    <citation type="submission" date="2018-07" db="EMBL/GenBank/DDBJ databases">
        <title>Sequencing the genomes of 1000 actinobacteria strains.</title>
        <authorList>
            <person name="Klenk H.-P."/>
        </authorList>
    </citation>
    <scope>NUCLEOTIDE SEQUENCE [LARGE SCALE GENOMIC DNA]</scope>
    <source>
        <strain evidence="2 3">DSM 14442</strain>
    </source>
</reference>
<dbReference type="SUPFAM" id="SSF46955">
    <property type="entry name" value="Putative DNA-binding domain"/>
    <property type="match status" value="1"/>
</dbReference>
<organism evidence="2 3">
    <name type="scientific">Citricoccus muralis</name>
    <dbReference type="NCBI Taxonomy" id="169134"/>
    <lineage>
        <taxon>Bacteria</taxon>
        <taxon>Bacillati</taxon>
        <taxon>Actinomycetota</taxon>
        <taxon>Actinomycetes</taxon>
        <taxon>Micrococcales</taxon>
        <taxon>Micrococcaceae</taxon>
        <taxon>Citricoccus</taxon>
    </lineage>
</organism>
<dbReference type="InterPro" id="IPR010093">
    <property type="entry name" value="SinI_DNA-bd"/>
</dbReference>
<keyword evidence="3" id="KW-1185">Reference proteome</keyword>
<dbReference type="RefSeq" id="WP_115932670.1">
    <property type="nucleotide sequence ID" value="NZ_QREH01000001.1"/>
</dbReference>
<comment type="caution">
    <text evidence="2">The sequence shown here is derived from an EMBL/GenBank/DDBJ whole genome shotgun (WGS) entry which is preliminary data.</text>
</comment>
<accession>A0A3D9LH66</accession>
<evidence type="ECO:0000313" key="3">
    <source>
        <dbReference type="Proteomes" id="UP000256727"/>
    </source>
</evidence>
<dbReference type="Pfam" id="PF12728">
    <property type="entry name" value="HTH_17"/>
    <property type="match status" value="1"/>
</dbReference>
<evidence type="ECO:0000313" key="2">
    <source>
        <dbReference type="EMBL" id="REE04797.1"/>
    </source>
</evidence>
<dbReference type="EMBL" id="QREH01000001">
    <property type="protein sequence ID" value="REE04797.1"/>
    <property type="molecule type" value="Genomic_DNA"/>
</dbReference>
<dbReference type="OrthoDB" id="3237625at2"/>
<dbReference type="Proteomes" id="UP000256727">
    <property type="component" value="Unassembled WGS sequence"/>
</dbReference>
<protein>
    <submittedName>
        <fullName evidence="2">Excisionase family DNA binding protein</fullName>
    </submittedName>
</protein>